<sequence>MVFGIRVSYSPSQVVSAKRYPGPPVCPCGECYDAEEHERTRSACRNPAKELTNPFSRLTGGSSGSGSGSGGGSKHRFGVSLLVRRQSGRVTVPMAPAVDSAILEALGLDPQDAKQASHGGSSFTSTFKLTGVKDGKQVKYFVKTGAGKEAGVMFEGEHASLNAINDTVPNFCPRSHGHGELRDSPGKYFLATDFLDLHSSGPAGSGLSLAQKLAKLHTTPAPAPEGFDRPVFGFAVPTCCGETRQDNSWRGSWAEFYADNRIRAIGRACVAANGGSGEFEGAVEAVAARVVPRLLGDDRVEGIAPVVVHGDLWSGNKGRGVIAGRGGVEEVVFDPSAVYGHSEYELGDMRMFGGFGAGFWREYEELVPKAEPKEEFEDRVALYELYHHLNHFSMFGGGYRGGAMSIMKKLISKYG</sequence>
<evidence type="ECO:0000256" key="1">
    <source>
        <dbReference type="ARBA" id="ARBA00011961"/>
    </source>
</evidence>
<dbReference type="InParanoid" id="A0A423XLG6"/>
<gene>
    <name evidence="4" type="ORF">VPNG_01034</name>
</gene>
<name>A0A423XLG6_9PEZI</name>
<accession>A0A423XLG6</accession>
<proteinExistence type="predicted"/>
<comment type="caution">
    <text evidence="4">The sequence shown here is derived from an EMBL/GenBank/DDBJ whole genome shotgun (WGS) entry which is preliminary data.</text>
</comment>
<evidence type="ECO:0000313" key="4">
    <source>
        <dbReference type="EMBL" id="ROW17023.1"/>
    </source>
</evidence>
<evidence type="ECO:0000256" key="3">
    <source>
        <dbReference type="SAM" id="MobiDB-lite"/>
    </source>
</evidence>
<dbReference type="STRING" id="1230097.A0A423XLG6"/>
<evidence type="ECO:0000256" key="2">
    <source>
        <dbReference type="ARBA" id="ARBA00048655"/>
    </source>
</evidence>
<feature type="compositionally biased region" description="Gly residues" evidence="3">
    <location>
        <begin position="61"/>
        <end position="72"/>
    </location>
</feature>
<dbReference type="EMBL" id="LKEB01000003">
    <property type="protein sequence ID" value="ROW17023.1"/>
    <property type="molecule type" value="Genomic_DNA"/>
</dbReference>
<keyword evidence="5" id="KW-1185">Reference proteome</keyword>
<dbReference type="Gene3D" id="3.90.1200.10">
    <property type="match status" value="1"/>
</dbReference>
<dbReference type="Proteomes" id="UP000285146">
    <property type="component" value="Unassembled WGS sequence"/>
</dbReference>
<protein>
    <recommendedName>
        <fullName evidence="1">protein-ribulosamine 3-kinase</fullName>
        <ecNumber evidence="1">2.7.1.172</ecNumber>
    </recommendedName>
</protein>
<dbReference type="GO" id="GO:0102193">
    <property type="term" value="F:protein-ribulosamine 3-kinase activity"/>
    <property type="evidence" value="ECO:0007669"/>
    <property type="project" value="UniProtKB-EC"/>
</dbReference>
<reference evidence="4 5" key="1">
    <citation type="submission" date="2015-09" db="EMBL/GenBank/DDBJ databases">
        <title>Host preference determinants of Valsa canker pathogens revealed by comparative genomics.</title>
        <authorList>
            <person name="Yin Z."/>
            <person name="Huang L."/>
        </authorList>
    </citation>
    <scope>NUCLEOTIDE SEQUENCE [LARGE SCALE GENOMIC DNA]</scope>
    <source>
        <strain evidence="4 5">SXYLt</strain>
    </source>
</reference>
<dbReference type="EC" id="2.7.1.172" evidence="1"/>
<feature type="region of interest" description="Disordered" evidence="3">
    <location>
        <begin position="51"/>
        <end position="73"/>
    </location>
</feature>
<dbReference type="Pfam" id="PF03881">
    <property type="entry name" value="Fructosamin_kin"/>
    <property type="match status" value="1"/>
</dbReference>
<evidence type="ECO:0000313" key="5">
    <source>
        <dbReference type="Proteomes" id="UP000285146"/>
    </source>
</evidence>
<dbReference type="OrthoDB" id="5772781at2759"/>
<organism evidence="4 5">
    <name type="scientific">Cytospora leucostoma</name>
    <dbReference type="NCBI Taxonomy" id="1230097"/>
    <lineage>
        <taxon>Eukaryota</taxon>
        <taxon>Fungi</taxon>
        <taxon>Dikarya</taxon>
        <taxon>Ascomycota</taxon>
        <taxon>Pezizomycotina</taxon>
        <taxon>Sordariomycetes</taxon>
        <taxon>Sordariomycetidae</taxon>
        <taxon>Diaporthales</taxon>
        <taxon>Cytosporaceae</taxon>
        <taxon>Cytospora</taxon>
    </lineage>
</organism>
<comment type="catalytic activity">
    <reaction evidence="2">
        <text>N(6)-D-ribulosyl-L-lysyl-[protein] + ATP = N(6)-(3-O-phospho-D-ribulosyl)-L-lysyl-[protein] + ADP + H(+)</text>
        <dbReference type="Rhea" id="RHEA:48432"/>
        <dbReference type="Rhea" id="RHEA-COMP:12103"/>
        <dbReference type="Rhea" id="RHEA-COMP:12104"/>
        <dbReference type="ChEBI" id="CHEBI:15378"/>
        <dbReference type="ChEBI" id="CHEBI:30616"/>
        <dbReference type="ChEBI" id="CHEBI:90418"/>
        <dbReference type="ChEBI" id="CHEBI:90420"/>
        <dbReference type="ChEBI" id="CHEBI:456216"/>
        <dbReference type="EC" id="2.7.1.172"/>
    </reaction>
    <physiologicalReaction direction="left-to-right" evidence="2">
        <dbReference type="Rhea" id="RHEA:48433"/>
    </physiologicalReaction>
</comment>
<dbReference type="SUPFAM" id="SSF56112">
    <property type="entry name" value="Protein kinase-like (PK-like)"/>
    <property type="match status" value="1"/>
</dbReference>
<dbReference type="AlphaFoldDB" id="A0A423XLG6"/>
<dbReference type="InterPro" id="IPR011009">
    <property type="entry name" value="Kinase-like_dom_sf"/>
</dbReference>
<dbReference type="InterPro" id="IPR016477">
    <property type="entry name" value="Fructo-/Ketosamine-3-kinase"/>
</dbReference>
<dbReference type="PANTHER" id="PTHR12149">
    <property type="entry name" value="FRUCTOSAMINE 3 KINASE-RELATED PROTEIN"/>
    <property type="match status" value="1"/>
</dbReference>
<dbReference type="PANTHER" id="PTHR12149:SF8">
    <property type="entry name" value="PROTEIN-RIBULOSAMINE 3-KINASE"/>
    <property type="match status" value="1"/>
</dbReference>
<dbReference type="FunFam" id="3.90.1200.10:FF:000018">
    <property type="entry name" value="Fructosamine-3-kinase, putative"/>
    <property type="match status" value="1"/>
</dbReference>